<reference evidence="3 4" key="1">
    <citation type="submission" date="2024-06" db="EMBL/GenBank/DDBJ databases">
        <title>The Natural Products Discovery Center: Release of the First 8490 Sequenced Strains for Exploring Actinobacteria Biosynthetic Diversity.</title>
        <authorList>
            <person name="Kalkreuter E."/>
            <person name="Kautsar S.A."/>
            <person name="Yang D."/>
            <person name="Bader C.D."/>
            <person name="Teijaro C.N."/>
            <person name="Fluegel L."/>
            <person name="Davis C.M."/>
            <person name="Simpson J.R."/>
            <person name="Lauterbach L."/>
            <person name="Steele A.D."/>
            <person name="Gui C."/>
            <person name="Meng S."/>
            <person name="Li G."/>
            <person name="Viehrig K."/>
            <person name="Ye F."/>
            <person name="Su P."/>
            <person name="Kiefer A.F."/>
            <person name="Nichols A."/>
            <person name="Cepeda A.J."/>
            <person name="Yan W."/>
            <person name="Fan B."/>
            <person name="Jiang Y."/>
            <person name="Adhikari A."/>
            <person name="Zheng C.-J."/>
            <person name="Schuster L."/>
            <person name="Cowan T.M."/>
            <person name="Smanski M.J."/>
            <person name="Chevrette M.G."/>
            <person name="De Carvalho L.P.S."/>
            <person name="Shen B."/>
        </authorList>
    </citation>
    <scope>NUCLEOTIDE SEQUENCE [LARGE SCALE GENOMIC DNA]</scope>
    <source>
        <strain evidence="3 4">NPDC048946</strain>
    </source>
</reference>
<feature type="transmembrane region" description="Helical" evidence="2">
    <location>
        <begin position="87"/>
        <end position="105"/>
    </location>
</feature>
<dbReference type="EMBL" id="JBEZFP010000018">
    <property type="protein sequence ID" value="MEU8133771.1"/>
    <property type="molecule type" value="Genomic_DNA"/>
</dbReference>
<keyword evidence="2" id="KW-0472">Membrane</keyword>
<feature type="compositionally biased region" description="Basic and acidic residues" evidence="1">
    <location>
        <begin position="391"/>
        <end position="404"/>
    </location>
</feature>
<protein>
    <recommendedName>
        <fullName evidence="5">DUF2637 domain-containing protein</fullName>
    </recommendedName>
</protein>
<proteinExistence type="predicted"/>
<dbReference type="Proteomes" id="UP001551482">
    <property type="component" value="Unassembled WGS sequence"/>
</dbReference>
<comment type="caution">
    <text evidence="3">The sequence shown here is derived from an EMBL/GenBank/DDBJ whole genome shotgun (WGS) entry which is preliminary data.</text>
</comment>
<feature type="transmembrane region" description="Helical" evidence="2">
    <location>
        <begin position="117"/>
        <end position="137"/>
    </location>
</feature>
<sequence>MTETIYTMRAGKKMDAARIAEAHAAAAEKTALASVVQAQAAAQVAAIERQEQRDLRAETAKDKAARRSERRAKWDASLVSVRERRDFVLVAVVMAASIGTAWPAQMGFYLSMGMNPVLAVLVTAMTEGAAWAGAAMASKAIEDGRPVGMYRAITWSSALTASALNFAHSYHRSIPLACVLALASMLGVLLWEAYAHSQSGEDGGKTSAQVRADYYRKARYPKVSRRARDLIAAVPGIDEGAAWVIAWRSVHGADPGVTHRTLKQHHKSVKRIGDLLDKAPVVNPAAVGLKSLQPLSATLQDMAPGGTVADAHDAVRDAVVVAFDASYPIEELIGIDADKQSADESGERSGSDRDFPDESPQNENAVSRPTPAPRKATGRVPSAAKSTVPKRTPDELLTDARRITAEWPTENLTADRIRKSVRTSAESARTLRDTLRAERASDDESGAGAASVA</sequence>
<feature type="compositionally biased region" description="Basic and acidic residues" evidence="1">
    <location>
        <begin position="429"/>
        <end position="442"/>
    </location>
</feature>
<keyword evidence="2" id="KW-1133">Transmembrane helix</keyword>
<evidence type="ECO:0000256" key="2">
    <source>
        <dbReference type="SAM" id="Phobius"/>
    </source>
</evidence>
<organism evidence="3 4">
    <name type="scientific">Streptodolium elevatio</name>
    <dbReference type="NCBI Taxonomy" id="3157996"/>
    <lineage>
        <taxon>Bacteria</taxon>
        <taxon>Bacillati</taxon>
        <taxon>Actinomycetota</taxon>
        <taxon>Actinomycetes</taxon>
        <taxon>Kitasatosporales</taxon>
        <taxon>Streptomycetaceae</taxon>
        <taxon>Streptodolium</taxon>
    </lineage>
</organism>
<feature type="compositionally biased region" description="Basic and acidic residues" evidence="1">
    <location>
        <begin position="336"/>
        <end position="356"/>
    </location>
</feature>
<gene>
    <name evidence="3" type="ORF">AB0C36_09705</name>
</gene>
<keyword evidence="4" id="KW-1185">Reference proteome</keyword>
<dbReference type="RefSeq" id="WP_358351818.1">
    <property type="nucleotide sequence ID" value="NZ_JBEZFP010000018.1"/>
</dbReference>
<keyword evidence="2" id="KW-0812">Transmembrane</keyword>
<accession>A0ABV3DDE2</accession>
<evidence type="ECO:0000313" key="4">
    <source>
        <dbReference type="Proteomes" id="UP001551482"/>
    </source>
</evidence>
<evidence type="ECO:0000256" key="1">
    <source>
        <dbReference type="SAM" id="MobiDB-lite"/>
    </source>
</evidence>
<evidence type="ECO:0008006" key="5">
    <source>
        <dbReference type="Google" id="ProtNLM"/>
    </source>
</evidence>
<feature type="transmembrane region" description="Helical" evidence="2">
    <location>
        <begin position="173"/>
        <end position="191"/>
    </location>
</feature>
<name>A0ABV3DDE2_9ACTN</name>
<evidence type="ECO:0000313" key="3">
    <source>
        <dbReference type="EMBL" id="MEU8133771.1"/>
    </source>
</evidence>
<feature type="region of interest" description="Disordered" evidence="1">
    <location>
        <begin position="336"/>
        <end position="453"/>
    </location>
</feature>